<protein>
    <submittedName>
        <fullName evidence="2">Uncharacterized protein</fullName>
    </submittedName>
</protein>
<evidence type="ECO:0000256" key="1">
    <source>
        <dbReference type="SAM" id="MobiDB-lite"/>
    </source>
</evidence>
<sequence>MYAVHPLGVEKHLNGRGACVFCRGGGGCAPICAPDKLGIDPPLMPQTTHPWEGELRIRTPIMDKDSRPARGYPNLSPDPNPSQEQVLRGRSDNHSRHRTSLEVSARTHSTVRSLERRQGKDSRGVHAEEMVPHRCRPTDQDIHQTEKKWHL</sequence>
<organism evidence="2">
    <name type="scientific">Eutreptiella gymnastica</name>
    <dbReference type="NCBI Taxonomy" id="73025"/>
    <lineage>
        <taxon>Eukaryota</taxon>
        <taxon>Discoba</taxon>
        <taxon>Euglenozoa</taxon>
        <taxon>Euglenida</taxon>
        <taxon>Spirocuta</taxon>
        <taxon>Euglenophyceae</taxon>
        <taxon>Eutreptiales</taxon>
        <taxon>Eutreptiaceae</taxon>
        <taxon>Eutreptiella</taxon>
    </lineage>
</organism>
<feature type="compositionally biased region" description="Basic and acidic residues" evidence="1">
    <location>
        <begin position="58"/>
        <end position="68"/>
    </location>
</feature>
<name>A0A7S1N3V5_9EUGL</name>
<accession>A0A7S1N3V5</accession>
<feature type="compositionally biased region" description="Basic and acidic residues" evidence="1">
    <location>
        <begin position="113"/>
        <end position="151"/>
    </location>
</feature>
<dbReference type="AlphaFoldDB" id="A0A7S1N3V5"/>
<proteinExistence type="predicted"/>
<dbReference type="EMBL" id="HBGA01016458">
    <property type="protein sequence ID" value="CAD8995312.1"/>
    <property type="molecule type" value="Transcribed_RNA"/>
</dbReference>
<evidence type="ECO:0000313" key="2">
    <source>
        <dbReference type="EMBL" id="CAD8995312.1"/>
    </source>
</evidence>
<gene>
    <name evidence="2" type="ORF">EGYM00392_LOCUS6368</name>
</gene>
<feature type="region of interest" description="Disordered" evidence="1">
    <location>
        <begin position="58"/>
        <end position="151"/>
    </location>
</feature>
<reference evidence="2" key="1">
    <citation type="submission" date="2021-01" db="EMBL/GenBank/DDBJ databases">
        <authorList>
            <person name="Corre E."/>
            <person name="Pelletier E."/>
            <person name="Niang G."/>
            <person name="Scheremetjew M."/>
            <person name="Finn R."/>
            <person name="Kale V."/>
            <person name="Holt S."/>
            <person name="Cochrane G."/>
            <person name="Meng A."/>
            <person name="Brown T."/>
            <person name="Cohen L."/>
        </authorList>
    </citation>
    <scope>NUCLEOTIDE SEQUENCE</scope>
    <source>
        <strain evidence="2">NIES-381</strain>
    </source>
</reference>